<keyword evidence="3" id="KW-1185">Reference proteome</keyword>
<dbReference type="Gene3D" id="1.10.10.10">
    <property type="entry name" value="Winged helix-like DNA-binding domain superfamily/Winged helix DNA-binding domain"/>
    <property type="match status" value="1"/>
</dbReference>
<organism evidence="2 3">
    <name type="scientific">Salipiger mucosus DSM 16094</name>
    <dbReference type="NCBI Taxonomy" id="1123237"/>
    <lineage>
        <taxon>Bacteria</taxon>
        <taxon>Pseudomonadati</taxon>
        <taxon>Pseudomonadota</taxon>
        <taxon>Alphaproteobacteria</taxon>
        <taxon>Rhodobacterales</taxon>
        <taxon>Roseobacteraceae</taxon>
        <taxon>Salipiger</taxon>
    </lineage>
</organism>
<dbReference type="InterPro" id="IPR036388">
    <property type="entry name" value="WH-like_DNA-bd_sf"/>
</dbReference>
<dbReference type="EMBL" id="APVH01000049">
    <property type="protein sequence ID" value="EPX76484.1"/>
    <property type="molecule type" value="Genomic_DNA"/>
</dbReference>
<reference evidence="3" key="1">
    <citation type="journal article" date="2014" name="Stand. Genomic Sci.">
        <title>Genome sequence of the exopolysaccharide-producing Salipiger mucosus type strain (DSM 16094(T)), a moderately halophilic member of the Roseobacter clade.</title>
        <authorList>
            <person name="Riedel T."/>
            <person name="Spring S."/>
            <person name="Fiebig A."/>
            <person name="Petersen J."/>
            <person name="Kyrpides N.C."/>
            <person name="Goker M."/>
            <person name="Klenk H.P."/>
        </authorList>
    </citation>
    <scope>NUCLEOTIDE SEQUENCE [LARGE SCALE GENOMIC DNA]</scope>
    <source>
        <strain evidence="3">DSM 16094</strain>
    </source>
</reference>
<dbReference type="AlphaFoldDB" id="S9RR77"/>
<name>S9RR77_9RHOB</name>
<sequence>MSSSPDFLSKSYWNGTIKMSLSKFFILSVLAKRPMHGYEIAREVARISNGCCSPSEGTIYPVLKQYQSGGYVDLREENFGGRLRKVYSLTPKGRDAFKVAVDAWMEVTEGLEACRQLSLEGSASYPLLRD</sequence>
<dbReference type="Pfam" id="PF03551">
    <property type="entry name" value="PadR"/>
    <property type="match status" value="1"/>
</dbReference>
<evidence type="ECO:0000313" key="2">
    <source>
        <dbReference type="EMBL" id="EPX76484.1"/>
    </source>
</evidence>
<dbReference type="Proteomes" id="UP000015347">
    <property type="component" value="Unassembled WGS sequence"/>
</dbReference>
<dbReference type="InterPro" id="IPR005149">
    <property type="entry name" value="Tscrpt_reg_PadR_N"/>
</dbReference>
<feature type="domain" description="Transcription regulator PadR N-terminal" evidence="1">
    <location>
        <begin position="26"/>
        <end position="98"/>
    </location>
</feature>
<gene>
    <name evidence="2" type="ORF">Salmuc_00370</name>
</gene>
<dbReference type="HOGENOM" id="CLU_063440_6_0_5"/>
<dbReference type="STRING" id="1123237.Salmuc_00370"/>
<dbReference type="eggNOG" id="COG1695">
    <property type="taxonomic scope" value="Bacteria"/>
</dbReference>
<evidence type="ECO:0000259" key="1">
    <source>
        <dbReference type="Pfam" id="PF03551"/>
    </source>
</evidence>
<protein>
    <submittedName>
        <fullName evidence="2">Transcriptional regulator, PadR family</fullName>
    </submittedName>
</protein>
<evidence type="ECO:0000313" key="3">
    <source>
        <dbReference type="Proteomes" id="UP000015347"/>
    </source>
</evidence>
<dbReference type="PANTHER" id="PTHR43252">
    <property type="entry name" value="TRANSCRIPTIONAL REGULATOR YQJI"/>
    <property type="match status" value="1"/>
</dbReference>
<dbReference type="PANTHER" id="PTHR43252:SF5">
    <property type="entry name" value="TRANSCRIPTIONAL REGULATOR, PADR-LIKE FAMILY"/>
    <property type="match status" value="1"/>
</dbReference>
<dbReference type="SUPFAM" id="SSF46785">
    <property type="entry name" value="Winged helix' DNA-binding domain"/>
    <property type="match status" value="1"/>
</dbReference>
<accession>S9RR77</accession>
<comment type="caution">
    <text evidence="2">The sequence shown here is derived from an EMBL/GenBank/DDBJ whole genome shotgun (WGS) entry which is preliminary data.</text>
</comment>
<dbReference type="InterPro" id="IPR036390">
    <property type="entry name" value="WH_DNA-bd_sf"/>
</dbReference>
<proteinExistence type="predicted"/>